<evidence type="ECO:0000313" key="9">
    <source>
        <dbReference type="Proteomes" id="UP000283000"/>
    </source>
</evidence>
<evidence type="ECO:0000313" key="4">
    <source>
        <dbReference type="EMBL" id="PCC50671.1"/>
    </source>
</evidence>
<reference evidence="3 9" key="5">
    <citation type="submission" date="2017-12" db="EMBL/GenBank/DDBJ databases">
        <authorList>
            <person name="Levesque S."/>
        </authorList>
    </citation>
    <scope>NUCLEOTIDE SEQUENCE [LARGE SCALE GENOMIC DNA]</scope>
    <source>
        <strain evidence="3 9">SMQ-1417</strain>
    </source>
</reference>
<reference evidence="5 8" key="4">
    <citation type="submission" date="2017-03" db="EMBL/GenBank/DDBJ databases">
        <authorList>
            <person name="Afonso C.L."/>
            <person name="Miller P.J."/>
            <person name="Scott M.A."/>
            <person name="Spackman E."/>
            <person name="Goraichik I."/>
            <person name="Dimitrov K.M."/>
            <person name="Suarez D.L."/>
            <person name="Swayne D.E."/>
        </authorList>
    </citation>
    <scope>NUCLEOTIDE SEQUENCE [LARGE SCALE GENOMIC DNA]</scope>
    <source>
        <strain evidence="5">8</strain>
        <strain evidence="8">8(6)</strain>
    </source>
</reference>
<protein>
    <submittedName>
        <fullName evidence="2">Uncharacterized protein</fullName>
    </submittedName>
</protein>
<evidence type="ECO:0000313" key="3">
    <source>
        <dbReference type="EMBL" id="AZT92471.1"/>
    </source>
</evidence>
<dbReference type="EMBL" id="CP017150">
    <property type="protein sequence ID" value="AOP52564.1"/>
    <property type="molecule type" value="Genomic_DNA"/>
</dbReference>
<evidence type="ECO:0000313" key="2">
    <source>
        <dbReference type="EMBL" id="AOP52564.1"/>
    </source>
</evidence>
<dbReference type="RefSeq" id="WP_009883223.1">
    <property type="nucleotide sequence ID" value="NZ_AAGP01000014.1"/>
</dbReference>
<proteinExistence type="predicted"/>
<dbReference type="AlphaFoldDB" id="A0A1D7W0U2"/>
<dbReference type="KEGG" id="blin:BLSMQ_0850"/>
<sequence>MSEVDSPVLRLIPFLAAITVTIFATLAVTSGDESNLLITLVTAAISYFGTYYIARLLIGLIVRVTRSEGHDDQD</sequence>
<reference evidence="2" key="1">
    <citation type="submission" date="2016-09" db="EMBL/GenBank/DDBJ databases">
        <title>Complete Genome Sequence of Brevibacterium aurantiacum SMQ-1335.</title>
        <authorList>
            <person name="de Melo A.G."/>
            <person name="Labrie S.J."/>
            <person name="Dumaresq J."/>
            <person name="Roberts R.J."/>
            <person name="Tremblay D.M."/>
            <person name="Moineau S."/>
        </authorList>
    </citation>
    <scope>NUCLEOTIDE SEQUENCE</scope>
    <source>
        <strain evidence="2">SMQ-1335</strain>
    </source>
</reference>
<dbReference type="EMBL" id="CP025330">
    <property type="protein sequence ID" value="AZT92471.1"/>
    <property type="molecule type" value="Genomic_DNA"/>
</dbReference>
<accession>A0A2H1JV90</accession>
<keyword evidence="1" id="KW-1133">Transmembrane helix</keyword>
<keyword evidence="1" id="KW-0812">Transmembrane</keyword>
<organism evidence="2 6">
    <name type="scientific">Brevibacterium aurantiacum</name>
    <dbReference type="NCBI Taxonomy" id="273384"/>
    <lineage>
        <taxon>Bacteria</taxon>
        <taxon>Bacillati</taxon>
        <taxon>Actinomycetota</taxon>
        <taxon>Actinomycetes</taxon>
        <taxon>Micrococcales</taxon>
        <taxon>Brevibacteriaceae</taxon>
        <taxon>Brevibacterium</taxon>
    </lineage>
</organism>
<evidence type="ECO:0000313" key="6">
    <source>
        <dbReference type="Proteomes" id="UP000094793"/>
    </source>
</evidence>
<feature type="transmembrane region" description="Helical" evidence="1">
    <location>
        <begin position="36"/>
        <end position="58"/>
    </location>
</feature>
<gene>
    <name evidence="5" type="ORF">BAURA86_02098</name>
    <name evidence="2" type="ORF">BLSMQ_0850</name>
    <name evidence="4" type="ORF">CIK62_07095</name>
    <name evidence="3" type="ORF">CXR23_04375</name>
</gene>
<feature type="transmembrane region" description="Helical" evidence="1">
    <location>
        <begin position="12"/>
        <end position="30"/>
    </location>
</feature>
<accession>A0A1D7W0U2</accession>
<dbReference type="Proteomes" id="UP000234300">
    <property type="component" value="Unassembled WGS sequence"/>
</dbReference>
<dbReference type="Proteomes" id="UP000283000">
    <property type="component" value="Chromosome"/>
</dbReference>
<dbReference type="Proteomes" id="UP000094793">
    <property type="component" value="Chromosome"/>
</dbReference>
<evidence type="ECO:0000313" key="7">
    <source>
        <dbReference type="Proteomes" id="UP000217720"/>
    </source>
</evidence>
<dbReference type="EMBL" id="FXZI01000007">
    <property type="protein sequence ID" value="SMX91383.1"/>
    <property type="molecule type" value="Genomic_DNA"/>
</dbReference>
<dbReference type="Proteomes" id="UP000217720">
    <property type="component" value="Unassembled WGS sequence"/>
</dbReference>
<dbReference type="PATRIC" id="fig|1703.10.peg.875"/>
<evidence type="ECO:0000313" key="5">
    <source>
        <dbReference type="EMBL" id="SMX91383.1"/>
    </source>
</evidence>
<name>A0A1D7W0U2_BREAU</name>
<reference evidence="4 7" key="3">
    <citation type="journal article" date="2017" name="Elife">
        <title>Extensive horizontal gene transfer in cheese-associated bacteria.</title>
        <authorList>
            <person name="Bonham K.S."/>
            <person name="Wolfe B.E."/>
            <person name="Dutton R.J."/>
        </authorList>
    </citation>
    <scope>NUCLEOTIDE SEQUENCE [LARGE SCALE GENOMIC DNA]</scope>
    <source>
        <strain evidence="4 7">900_6</strain>
    </source>
</reference>
<reference evidence="3 9" key="6">
    <citation type="submission" date="2019-01" db="EMBL/GenBank/DDBJ databases">
        <title>Comparative genomic analysis of Brevibacterium aurantiacum sheds light on its evolution and its adaptation to smear-ripened cheeses.</title>
        <authorList>
            <person name="Moineau S."/>
        </authorList>
    </citation>
    <scope>NUCLEOTIDE SEQUENCE [LARGE SCALE GENOMIC DNA]</scope>
    <source>
        <strain evidence="3 9">SMQ-1417</strain>
    </source>
</reference>
<keyword evidence="1" id="KW-0472">Membrane</keyword>
<accession>A0A2A3ZGT5</accession>
<evidence type="ECO:0000256" key="1">
    <source>
        <dbReference type="SAM" id="Phobius"/>
    </source>
</evidence>
<dbReference type="eggNOG" id="ENOG5032F7T">
    <property type="taxonomic scope" value="Bacteria"/>
</dbReference>
<dbReference type="OrthoDB" id="4807414at2"/>
<dbReference type="EMBL" id="NRGO01000007">
    <property type="protein sequence ID" value="PCC50671.1"/>
    <property type="molecule type" value="Genomic_DNA"/>
</dbReference>
<reference evidence="6" key="2">
    <citation type="submission" date="2016-09" db="EMBL/GenBank/DDBJ databases">
        <title>Complete Genome Sequence of Brevibacterium linens SMQ-1335.</title>
        <authorList>
            <person name="de Melo A.G."/>
            <person name="Labrie S.J."/>
            <person name="Dumaresq J."/>
            <person name="Roberts R.J."/>
            <person name="Tremblay D.M."/>
            <person name="Moineau S."/>
        </authorList>
    </citation>
    <scope>NUCLEOTIDE SEQUENCE [LARGE SCALE GENOMIC DNA]</scope>
    <source>
        <strain evidence="6">SMQ-1335</strain>
    </source>
</reference>
<evidence type="ECO:0000313" key="8">
    <source>
        <dbReference type="Proteomes" id="UP000234300"/>
    </source>
</evidence>